<name>A0A8S9V1N5_PHYIN</name>
<feature type="non-terminal residue" evidence="1">
    <location>
        <position position="1"/>
    </location>
</feature>
<sequence length="114" mass="12703">TKRFGAKCATRVLVTLHFPMPTATRPSKQRTYTKREKRDAIHLVSEIGATSSADFLIYPSRTVQDWVAQQAAVFSCEEAQTSKPLKGQSLTERITLSHGPLRICVVTKSVLMLL</sequence>
<evidence type="ECO:0000313" key="1">
    <source>
        <dbReference type="EMBL" id="KAF4147145.1"/>
    </source>
</evidence>
<gene>
    <name evidence="1" type="ORF">GN958_ATG03663</name>
</gene>
<dbReference type="EMBL" id="JAACNO010000508">
    <property type="protein sequence ID" value="KAF4147145.1"/>
    <property type="molecule type" value="Genomic_DNA"/>
</dbReference>
<reference evidence="1" key="1">
    <citation type="submission" date="2020-03" db="EMBL/GenBank/DDBJ databases">
        <title>Hybrid Assembly of Korean Phytophthora infestans isolates.</title>
        <authorList>
            <person name="Prokchorchik M."/>
            <person name="Lee Y."/>
            <person name="Seo J."/>
            <person name="Cho J.-H."/>
            <person name="Park Y.-E."/>
            <person name="Jang D.-C."/>
            <person name="Im J.-S."/>
            <person name="Choi J.-G."/>
            <person name="Park H.-J."/>
            <person name="Lee G.-B."/>
            <person name="Lee Y.-G."/>
            <person name="Hong S.-Y."/>
            <person name="Cho K."/>
            <person name="Sohn K.H."/>
        </authorList>
    </citation>
    <scope>NUCLEOTIDE SEQUENCE</scope>
    <source>
        <strain evidence="1">KR_2_A2</strain>
    </source>
</reference>
<organism evidence="1 2">
    <name type="scientific">Phytophthora infestans</name>
    <name type="common">Potato late blight agent</name>
    <name type="synonym">Botrytis infestans</name>
    <dbReference type="NCBI Taxonomy" id="4787"/>
    <lineage>
        <taxon>Eukaryota</taxon>
        <taxon>Sar</taxon>
        <taxon>Stramenopiles</taxon>
        <taxon>Oomycota</taxon>
        <taxon>Peronosporomycetes</taxon>
        <taxon>Peronosporales</taxon>
        <taxon>Peronosporaceae</taxon>
        <taxon>Phytophthora</taxon>
    </lineage>
</organism>
<evidence type="ECO:0000313" key="2">
    <source>
        <dbReference type="Proteomes" id="UP000704712"/>
    </source>
</evidence>
<comment type="caution">
    <text evidence="1">The sequence shown here is derived from an EMBL/GenBank/DDBJ whole genome shotgun (WGS) entry which is preliminary data.</text>
</comment>
<dbReference type="Proteomes" id="UP000704712">
    <property type="component" value="Unassembled WGS sequence"/>
</dbReference>
<proteinExistence type="predicted"/>
<dbReference type="AlphaFoldDB" id="A0A8S9V1N5"/>
<accession>A0A8S9V1N5</accession>
<protein>
    <submittedName>
        <fullName evidence="1">Uncharacterized protein</fullName>
    </submittedName>
</protein>